<dbReference type="InterPro" id="IPR014030">
    <property type="entry name" value="Ketoacyl_synth_N"/>
</dbReference>
<dbReference type="eggNOG" id="COG3321">
    <property type="taxonomic scope" value="Bacteria"/>
</dbReference>
<keyword evidence="8" id="KW-0012">Acyltransferase</keyword>
<dbReference type="InterPro" id="IPR014031">
    <property type="entry name" value="Ketoacyl_synth_C"/>
</dbReference>
<dbReference type="Gene3D" id="1.10.1240.100">
    <property type="match status" value="1"/>
</dbReference>
<dbReference type="RefSeq" id="WP_050753267.1">
    <property type="nucleotide sequence ID" value="NZ_JQKC01000015.1"/>
</dbReference>
<dbReference type="GO" id="GO:0005886">
    <property type="term" value="C:plasma membrane"/>
    <property type="evidence" value="ECO:0007669"/>
    <property type="project" value="TreeGrafter"/>
</dbReference>
<comment type="caution">
    <text evidence="8">The sequence shown here is derived from an EMBL/GenBank/DDBJ whole genome shotgun (WGS) entry which is preliminary data.</text>
</comment>
<dbReference type="PROSITE" id="PS52004">
    <property type="entry name" value="KS3_2"/>
    <property type="match status" value="1"/>
</dbReference>
<feature type="domain" description="Ketosynthase family 3 (KS3)" evidence="7">
    <location>
        <begin position="27"/>
        <end position="450"/>
    </location>
</feature>
<dbReference type="eggNOG" id="COG1020">
    <property type="taxonomic scope" value="Bacteria"/>
</dbReference>
<gene>
    <name evidence="8" type="ORF">Bccel_1693</name>
</gene>
<evidence type="ECO:0000259" key="7">
    <source>
        <dbReference type="PROSITE" id="PS52004"/>
    </source>
</evidence>
<name>A0A0L6JKS6_9FIRM</name>
<evidence type="ECO:0000256" key="5">
    <source>
        <dbReference type="SAM" id="Coils"/>
    </source>
</evidence>
<keyword evidence="4 8" id="KW-0808">Transferase</keyword>
<keyword evidence="9" id="KW-1185">Reference proteome</keyword>
<feature type="coiled-coil region" evidence="5">
    <location>
        <begin position="1135"/>
        <end position="1162"/>
    </location>
</feature>
<keyword evidence="8" id="KW-0413">Isomerase</keyword>
<dbReference type="Gene3D" id="1.10.1200.10">
    <property type="entry name" value="ACP-like"/>
    <property type="match status" value="1"/>
</dbReference>
<dbReference type="SMART" id="SM00825">
    <property type="entry name" value="PKS_KS"/>
    <property type="match status" value="1"/>
</dbReference>
<dbReference type="Pfam" id="PF08659">
    <property type="entry name" value="KR"/>
    <property type="match status" value="1"/>
</dbReference>
<evidence type="ECO:0000313" key="8">
    <source>
        <dbReference type="EMBL" id="KNY26431.1"/>
    </source>
</evidence>
<dbReference type="EC" id="5.1.1.13" evidence="8"/>
<proteinExistence type="predicted"/>
<dbReference type="Gene3D" id="3.40.47.10">
    <property type="match status" value="1"/>
</dbReference>
<dbReference type="InterPro" id="IPR013968">
    <property type="entry name" value="PKS_KR"/>
</dbReference>
<dbReference type="InterPro" id="IPR036291">
    <property type="entry name" value="NAD(P)-bd_dom_sf"/>
</dbReference>
<dbReference type="GO" id="GO:0071770">
    <property type="term" value="P:DIM/DIP cell wall layer assembly"/>
    <property type="evidence" value="ECO:0007669"/>
    <property type="project" value="TreeGrafter"/>
</dbReference>
<sequence length="1707" mass="192869">MGKKLVDLIDIEEIKTGSEKRIEMVSGRDIAVIGISVKFPMADSIDGLWYNLINGIDCIRHIPDGRRKDIEDYYCFTGRELSEAAYEKAGYLDHIHNFDYAFFGLSPKEASLMDPNQRLFLETSWKAVEDAGYGGGKLAGSRTGVYVGFSGENEYKKLIGDVEPELLSMAVPGNLSPIVASRISYLMDFRGPSMVVNTVCSSSLVAVHLACRAIRSGECDLAIAGGSQIYVLPVREVKIGIESSDNKTKTFDDNSDGTAGGEGIAAVLLKPLSKALKDRDHIYAVIKGSAVNQDGNSIGISAPNPAAQEDVIIRAWKDAGIDPETVTYIEAHGTGTKLGDPIEIEGIQRAFGRYTDKKQFCAVGSVKSNIGHLDASSGIAGFIKAALALKNKTIPPSLHFSRPNRKIRFHKSPVYVVNRPQEWLSEGTALRCGVSSFGFSGTNCHIVLEEAPAVYKKGEELMELKILTLSAKSEESLERLVEEYIEQQDKIIAEGLDNVCFTANTGRGHYGFRLAVILTTDQDFQEKLELIHKQGIKTYPDQGIYFGSDKDIYKDRGAGGSGEITSLKAGIMSEEANKKINEFVGTKRRDKKILHEICRLYVEGVDMDWDGFYSGEIRNRVCVPTYPFESTRCWLQIPVRQYPMYHTVVWKNEDLNLLEKSADEGIVLILEDVNGIGKEIAVRLRNDGMTVIEVECGNEYKKSSTINYTISGDEEDFKKLFADLRGEKIARIVHMFSITSATVDSVKKLDEKLDNGVLSLFHMYRSLESVGVKDLDVVLLSQYVNEVDKNEKCINPENAAMFGLGKVINMENPEIRCRAIDVDGETNIEQMILEIYAGYKEYNVAYRRGKRYIQELDCIDAEEYREKEIKLKHDGVYIITGGLGGLGLETAKFLASKGKITIALLSRTKMPEREEWEAILKNGTDKKLCSKIKDILYIEKTGARLVCCSVDVSKEEELRETVARLKSRFGRINGVVHSAGIGAGKEGVSIRNDTEEIFKEVLKPKIQGTWLLKQVTGDDAPDFFAVFSSPITLMGGAGSGSYTSANAYLDSFTAYNNKLGNRTIAMSWAPWEETVKAAGLVMDKSRHMFDILSTTEITGSFWEVLNKNSPMVIVGRINYKSILFYLEDYLAFRISQRIRSQMERLSARNETSRENLSILKTADVKLTGREHGWYSTSEKQLANVLGQVLGYNELNINHNFYELGGDSIIAARAVGILNKQMGLNIKIADLLKNPNLREFAQYIELKYLGKTGEGDKYSEIPMTGRKDFYKVSSSQRRVYLMNQNDKTGISWNIPYALIVEGSFDLKRFREILGCLINRHDSLRTSFHEVKGEIVQKIHEDTECPISIREAYEEGMGEIIQEFIKPFDLNKPPLFRTGIVRFNPLRHLLLFDIHHIIADEVSMEVLVGEITSLYEGKNLPELRIQYKDFARWQDELVARECFKEQEQYWLNVFSGEIPVLELPTDYPRPAAYSSEGERVVFEFEKELSARINRLVLETRTTPYWVLMAVFNILLHRYSGQDDIVVGVPVEGRFHPDLQNVIGMFINVLPLRNYPCANKTFMRFLEEVKENLLKAYTHQEYPFDVLVERLKIIKSSNRSPLFDVSFQIHKTVLREIILENNIKFLPVKMENKTSKQDILLEAFETEDRFYFEWVYNTSLFTRESIEQMVKSFIHTAREVVQNPYIKLRDIRLISGLEKSTLLADFNEEL</sequence>
<dbReference type="GO" id="GO:0031177">
    <property type="term" value="F:phosphopantetheine binding"/>
    <property type="evidence" value="ECO:0007669"/>
    <property type="project" value="InterPro"/>
</dbReference>
<accession>A0A0L6JKS6</accession>
<dbReference type="CDD" id="cd08953">
    <property type="entry name" value="KR_2_SDR_x"/>
    <property type="match status" value="1"/>
</dbReference>
<dbReference type="CDD" id="cd00833">
    <property type="entry name" value="PKS"/>
    <property type="match status" value="1"/>
</dbReference>
<dbReference type="GO" id="GO:0004312">
    <property type="term" value="F:fatty acid synthase activity"/>
    <property type="evidence" value="ECO:0007669"/>
    <property type="project" value="TreeGrafter"/>
</dbReference>
<dbReference type="InterPro" id="IPR050091">
    <property type="entry name" value="PKS_NRPS_Biosynth_Enz"/>
</dbReference>
<dbReference type="PANTHER" id="PTHR43775">
    <property type="entry name" value="FATTY ACID SYNTHASE"/>
    <property type="match status" value="1"/>
</dbReference>
<evidence type="ECO:0000256" key="4">
    <source>
        <dbReference type="ARBA" id="ARBA00022679"/>
    </source>
</evidence>
<keyword evidence="5" id="KW-0175">Coiled coil</keyword>
<keyword evidence="3" id="KW-0597">Phosphoprotein</keyword>
<dbReference type="InterPro" id="IPR057326">
    <property type="entry name" value="KR_dom"/>
</dbReference>
<dbReference type="GO" id="GO:0047879">
    <property type="term" value="F:erythronolide synthase activity"/>
    <property type="evidence" value="ECO:0007669"/>
    <property type="project" value="UniProtKB-EC"/>
</dbReference>
<dbReference type="InterPro" id="IPR036736">
    <property type="entry name" value="ACP-like_sf"/>
</dbReference>
<evidence type="ECO:0000256" key="1">
    <source>
        <dbReference type="ARBA" id="ARBA00001957"/>
    </source>
</evidence>
<dbReference type="Pfam" id="PF00550">
    <property type="entry name" value="PP-binding"/>
    <property type="match status" value="1"/>
</dbReference>
<dbReference type="Pfam" id="PF00668">
    <property type="entry name" value="Condensation"/>
    <property type="match status" value="1"/>
</dbReference>
<dbReference type="InterPro" id="IPR020806">
    <property type="entry name" value="PKS_PP-bd"/>
</dbReference>
<evidence type="ECO:0000313" key="9">
    <source>
        <dbReference type="Proteomes" id="UP000036923"/>
    </source>
</evidence>
<dbReference type="InterPro" id="IPR023213">
    <property type="entry name" value="CAT-like_dom_sf"/>
</dbReference>
<dbReference type="Gene3D" id="3.40.50.720">
    <property type="entry name" value="NAD(P)-binding Rossmann-like Domain"/>
    <property type="match status" value="1"/>
</dbReference>
<dbReference type="InterPro" id="IPR006162">
    <property type="entry name" value="Ppantetheine_attach_site"/>
</dbReference>
<dbReference type="SUPFAM" id="SSF51735">
    <property type="entry name" value="NAD(P)-binding Rossmann-fold domains"/>
    <property type="match status" value="2"/>
</dbReference>
<dbReference type="Pfam" id="PF21394">
    <property type="entry name" value="Beta-ketacyl_N"/>
    <property type="match status" value="1"/>
</dbReference>
<dbReference type="InterPro" id="IPR020841">
    <property type="entry name" value="PKS_Beta-ketoAc_synthase_dom"/>
</dbReference>
<dbReference type="InterPro" id="IPR016039">
    <property type="entry name" value="Thiolase-like"/>
</dbReference>
<dbReference type="OrthoDB" id="9765680at2"/>
<dbReference type="SUPFAM" id="SSF47336">
    <property type="entry name" value="ACP-like"/>
    <property type="match status" value="1"/>
</dbReference>
<evidence type="ECO:0000259" key="6">
    <source>
        <dbReference type="PROSITE" id="PS50075"/>
    </source>
</evidence>
<dbReference type="InterPro" id="IPR049490">
    <property type="entry name" value="C883_1060-like_KR_N"/>
</dbReference>
<dbReference type="PROSITE" id="PS00012">
    <property type="entry name" value="PHOSPHOPANTETHEINE"/>
    <property type="match status" value="1"/>
</dbReference>
<dbReference type="PATRIC" id="fig|398512.5.peg.1763"/>
<dbReference type="PANTHER" id="PTHR43775:SF37">
    <property type="entry name" value="SI:DKEY-61P9.11"/>
    <property type="match status" value="1"/>
</dbReference>
<dbReference type="InterPro" id="IPR009081">
    <property type="entry name" value="PP-bd_ACP"/>
</dbReference>
<dbReference type="GO" id="GO:0006633">
    <property type="term" value="P:fatty acid biosynthetic process"/>
    <property type="evidence" value="ECO:0007669"/>
    <property type="project" value="TreeGrafter"/>
</dbReference>
<dbReference type="PROSITE" id="PS50075">
    <property type="entry name" value="CARRIER"/>
    <property type="match status" value="1"/>
</dbReference>
<dbReference type="STRING" id="398512.Bccel_1693"/>
<dbReference type="SMART" id="SM01294">
    <property type="entry name" value="PKS_PP_betabranch"/>
    <property type="match status" value="1"/>
</dbReference>
<dbReference type="GO" id="GO:0047689">
    <property type="term" value="F:aspartate racemase activity"/>
    <property type="evidence" value="ECO:0007669"/>
    <property type="project" value="UniProtKB-EC"/>
</dbReference>
<evidence type="ECO:0000256" key="2">
    <source>
        <dbReference type="ARBA" id="ARBA00022450"/>
    </source>
</evidence>
<dbReference type="SMART" id="SM00822">
    <property type="entry name" value="PKS_KR"/>
    <property type="match status" value="1"/>
</dbReference>
<dbReference type="InterPro" id="IPR001242">
    <property type="entry name" value="Condensation_dom"/>
</dbReference>
<protein>
    <submittedName>
        <fullName evidence="8">6-deoxyerythronolide-B synthase, Aspartate racemase</fullName>
        <ecNumber evidence="8">2.3.1.94</ecNumber>
        <ecNumber evidence="8">5.1.1.13</ecNumber>
    </submittedName>
</protein>
<dbReference type="Pfam" id="PF00109">
    <property type="entry name" value="ketoacyl-synt"/>
    <property type="match status" value="1"/>
</dbReference>
<dbReference type="SUPFAM" id="SSF52777">
    <property type="entry name" value="CoA-dependent acyltransferases"/>
    <property type="match status" value="2"/>
</dbReference>
<feature type="domain" description="Carrier" evidence="6">
    <location>
        <begin position="1172"/>
        <end position="1247"/>
    </location>
</feature>
<dbReference type="Gene3D" id="3.30.559.10">
    <property type="entry name" value="Chloramphenicol acetyltransferase-like domain"/>
    <property type="match status" value="1"/>
</dbReference>
<comment type="cofactor">
    <cofactor evidence="1">
        <name>pantetheine 4'-phosphate</name>
        <dbReference type="ChEBI" id="CHEBI:47942"/>
    </cofactor>
</comment>
<organism evidence="8 9">
    <name type="scientific">Pseudobacteroides cellulosolvens ATCC 35603 = DSM 2933</name>
    <dbReference type="NCBI Taxonomy" id="398512"/>
    <lineage>
        <taxon>Bacteria</taxon>
        <taxon>Bacillati</taxon>
        <taxon>Bacillota</taxon>
        <taxon>Clostridia</taxon>
        <taxon>Eubacteriales</taxon>
        <taxon>Oscillospiraceae</taxon>
        <taxon>Pseudobacteroides</taxon>
    </lineage>
</organism>
<reference evidence="9" key="1">
    <citation type="submission" date="2015-07" db="EMBL/GenBank/DDBJ databases">
        <title>Near-Complete Genome Sequence of the Cellulolytic Bacterium Bacteroides (Pseudobacteroides) cellulosolvens ATCC 35603.</title>
        <authorList>
            <person name="Dassa B."/>
            <person name="Utturkar S.M."/>
            <person name="Klingeman D.M."/>
            <person name="Hurt R.A."/>
            <person name="Keller M."/>
            <person name="Xu J."/>
            <person name="Reddy Y.H.K."/>
            <person name="Borovok I."/>
            <person name="Grinberg I.R."/>
            <person name="Lamed R."/>
            <person name="Zhivin O."/>
            <person name="Bayer E.A."/>
            <person name="Brown S.D."/>
        </authorList>
    </citation>
    <scope>NUCLEOTIDE SEQUENCE [LARGE SCALE GENOMIC DNA]</scope>
    <source>
        <strain evidence="9">DSM 2933</strain>
    </source>
</reference>
<dbReference type="SUPFAM" id="SSF53901">
    <property type="entry name" value="Thiolase-like"/>
    <property type="match status" value="1"/>
</dbReference>
<dbReference type="GO" id="GO:0005737">
    <property type="term" value="C:cytoplasm"/>
    <property type="evidence" value="ECO:0007669"/>
    <property type="project" value="TreeGrafter"/>
</dbReference>
<dbReference type="CDD" id="cd19531">
    <property type="entry name" value="LCL_NRPS-like"/>
    <property type="match status" value="1"/>
</dbReference>
<dbReference type="SMART" id="SM00823">
    <property type="entry name" value="PKS_PP"/>
    <property type="match status" value="1"/>
</dbReference>
<dbReference type="EMBL" id="LGTC01000001">
    <property type="protein sequence ID" value="KNY26431.1"/>
    <property type="molecule type" value="Genomic_DNA"/>
</dbReference>
<dbReference type="Pfam" id="PF02801">
    <property type="entry name" value="Ketoacyl-synt_C"/>
    <property type="match status" value="1"/>
</dbReference>
<dbReference type="EC" id="2.3.1.94" evidence="8"/>
<keyword evidence="2" id="KW-0596">Phosphopantetheine</keyword>
<dbReference type="Pfam" id="PF22621">
    <property type="entry name" value="CurL-like_PKS_C"/>
    <property type="match status" value="1"/>
</dbReference>
<dbReference type="Proteomes" id="UP000036923">
    <property type="component" value="Unassembled WGS sequence"/>
</dbReference>
<evidence type="ECO:0000256" key="3">
    <source>
        <dbReference type="ARBA" id="ARBA00022553"/>
    </source>
</evidence>
<dbReference type="Gene3D" id="3.30.559.30">
    <property type="entry name" value="Nonribosomal peptide synthetase, condensation domain"/>
    <property type="match status" value="1"/>
</dbReference>